<protein>
    <submittedName>
        <fullName evidence="2">Protein NDR1-like</fullName>
    </submittedName>
</protein>
<dbReference type="SUPFAM" id="SSF50249">
    <property type="entry name" value="Nucleic acid-binding proteins"/>
    <property type="match status" value="1"/>
</dbReference>
<dbReference type="EMBL" id="BKCJ010007727">
    <property type="protein sequence ID" value="GEU78705.1"/>
    <property type="molecule type" value="Genomic_DNA"/>
</dbReference>
<dbReference type="Gene3D" id="2.40.50.140">
    <property type="entry name" value="Nucleic acid-binding proteins"/>
    <property type="match status" value="1"/>
</dbReference>
<feature type="transmembrane region" description="Helical" evidence="1">
    <location>
        <begin position="138"/>
        <end position="160"/>
    </location>
</feature>
<keyword evidence="1" id="KW-1133">Transmembrane helix</keyword>
<sequence>MMVRSTLLSHISHLEKPITKPYGSSVPKFYQGNAQSRRLIDVIAPLGSPDMPVFNQTAVIEHSSFLPSDAISTGLEPLVYFKVDFVTKVRFKLIGKPHAKDFTLSAEVPIGANTGQKFAKRGIQASAAPGNGWGRTQAAVMVVLTTISLIFMLTFVVPFLPEYSCRVTWSTALDVNSKNPSLTVDLSQPREGTLENLLMWAPNRKNDYRLKLDVSDDTPHIVVILFDEPATALVNCYAESIIEADDESLPAAIANVIGTTHVLEIKSHTYYEYGNFENFTCWKTNLTEGVKESIGSSTLDADADTQTPKLKRLIQHPSVPTPLKPSKEGKKDKWTLKILTLKLAVTLIRKKRSGTLVGDCDTASQY</sequence>
<evidence type="ECO:0000313" key="2">
    <source>
        <dbReference type="EMBL" id="GEU78705.1"/>
    </source>
</evidence>
<dbReference type="AlphaFoldDB" id="A0A6L2N204"/>
<comment type="caution">
    <text evidence="2">The sequence shown here is derived from an EMBL/GenBank/DDBJ whole genome shotgun (WGS) entry which is preliminary data.</text>
</comment>
<accession>A0A6L2N204</accession>
<keyword evidence="1" id="KW-0472">Membrane</keyword>
<reference evidence="2" key="1">
    <citation type="journal article" date="2019" name="Sci. Rep.">
        <title>Draft genome of Tanacetum cinerariifolium, the natural source of mosquito coil.</title>
        <authorList>
            <person name="Yamashiro T."/>
            <person name="Shiraishi A."/>
            <person name="Satake H."/>
            <person name="Nakayama K."/>
        </authorList>
    </citation>
    <scope>NUCLEOTIDE SEQUENCE</scope>
</reference>
<proteinExistence type="predicted"/>
<evidence type="ECO:0000256" key="1">
    <source>
        <dbReference type="SAM" id="Phobius"/>
    </source>
</evidence>
<keyword evidence="1" id="KW-0812">Transmembrane</keyword>
<organism evidence="2">
    <name type="scientific">Tanacetum cinerariifolium</name>
    <name type="common">Dalmatian daisy</name>
    <name type="synonym">Chrysanthemum cinerariifolium</name>
    <dbReference type="NCBI Taxonomy" id="118510"/>
    <lineage>
        <taxon>Eukaryota</taxon>
        <taxon>Viridiplantae</taxon>
        <taxon>Streptophyta</taxon>
        <taxon>Embryophyta</taxon>
        <taxon>Tracheophyta</taxon>
        <taxon>Spermatophyta</taxon>
        <taxon>Magnoliopsida</taxon>
        <taxon>eudicotyledons</taxon>
        <taxon>Gunneridae</taxon>
        <taxon>Pentapetalae</taxon>
        <taxon>asterids</taxon>
        <taxon>campanulids</taxon>
        <taxon>Asterales</taxon>
        <taxon>Asteraceae</taxon>
        <taxon>Asteroideae</taxon>
        <taxon>Anthemideae</taxon>
        <taxon>Anthemidinae</taxon>
        <taxon>Tanacetum</taxon>
    </lineage>
</organism>
<gene>
    <name evidence="2" type="ORF">Tci_050683</name>
</gene>
<dbReference type="InterPro" id="IPR012340">
    <property type="entry name" value="NA-bd_OB-fold"/>
</dbReference>
<name>A0A6L2N204_TANCI</name>